<gene>
    <name evidence="1" type="ORF">SteCoe_1346</name>
</gene>
<dbReference type="AlphaFoldDB" id="A0A1R2D1Z6"/>
<comment type="caution">
    <text evidence="1">The sequence shown here is derived from an EMBL/GenBank/DDBJ whole genome shotgun (WGS) entry which is preliminary data.</text>
</comment>
<dbReference type="Proteomes" id="UP000187209">
    <property type="component" value="Unassembled WGS sequence"/>
</dbReference>
<dbReference type="EMBL" id="MPUH01000014">
    <property type="protein sequence ID" value="OMJ95289.1"/>
    <property type="molecule type" value="Genomic_DNA"/>
</dbReference>
<proteinExistence type="predicted"/>
<organism evidence="1 2">
    <name type="scientific">Stentor coeruleus</name>
    <dbReference type="NCBI Taxonomy" id="5963"/>
    <lineage>
        <taxon>Eukaryota</taxon>
        <taxon>Sar</taxon>
        <taxon>Alveolata</taxon>
        <taxon>Ciliophora</taxon>
        <taxon>Postciliodesmatophora</taxon>
        <taxon>Heterotrichea</taxon>
        <taxon>Heterotrichida</taxon>
        <taxon>Stentoridae</taxon>
        <taxon>Stentor</taxon>
    </lineage>
</organism>
<name>A0A1R2D1Z6_9CILI</name>
<evidence type="ECO:0000313" key="1">
    <source>
        <dbReference type="EMBL" id="OMJ95289.1"/>
    </source>
</evidence>
<protein>
    <submittedName>
        <fullName evidence="1">Uncharacterized protein</fullName>
    </submittedName>
</protein>
<keyword evidence="2" id="KW-1185">Reference proteome</keyword>
<accession>A0A1R2D1Z6</accession>
<evidence type="ECO:0000313" key="2">
    <source>
        <dbReference type="Proteomes" id="UP000187209"/>
    </source>
</evidence>
<sequence length="183" mass="21202">MNRNCAQCNKEFETLGLICPNNDYFCQCCYNEIFRVNVLITCPACSRICKISDFSWQMIVNQDYNISNSDTKKRLSLFSEEPIAFSSQKYSELYEISIFSSQNVHSFSAQKENHLADMITFNETTGKEMPECMNLDSDYNIELMEETLKNLVIFASGYDSYEYSKSCRQELVDGLIENIDMDN</sequence>
<reference evidence="1 2" key="1">
    <citation type="submission" date="2016-11" db="EMBL/GenBank/DDBJ databases">
        <title>The macronuclear genome of Stentor coeruleus: a giant cell with tiny introns.</title>
        <authorList>
            <person name="Slabodnick M."/>
            <person name="Ruby J.G."/>
            <person name="Reiff S.B."/>
            <person name="Swart E.C."/>
            <person name="Gosai S."/>
            <person name="Prabakaran S."/>
            <person name="Witkowska E."/>
            <person name="Larue G.E."/>
            <person name="Fisher S."/>
            <person name="Freeman R.M."/>
            <person name="Gunawardena J."/>
            <person name="Chu W."/>
            <person name="Stover N.A."/>
            <person name="Gregory B.D."/>
            <person name="Nowacki M."/>
            <person name="Derisi J."/>
            <person name="Roy S.W."/>
            <person name="Marshall W.F."/>
            <person name="Sood P."/>
        </authorList>
    </citation>
    <scope>NUCLEOTIDE SEQUENCE [LARGE SCALE GENOMIC DNA]</scope>
    <source>
        <strain evidence="1">WM001</strain>
    </source>
</reference>